<evidence type="ECO:0000259" key="2">
    <source>
        <dbReference type="Pfam" id="PF13193"/>
    </source>
</evidence>
<dbReference type="InterPro" id="IPR042099">
    <property type="entry name" value="ANL_N_sf"/>
</dbReference>
<keyword evidence="4" id="KW-1185">Reference proteome</keyword>
<keyword evidence="3" id="KW-0436">Ligase</keyword>
<protein>
    <submittedName>
        <fullName evidence="3">Long-chain-fatty-acid--CoA ligase</fullName>
        <ecNumber evidence="3">6.2.1.3</ecNumber>
    </submittedName>
</protein>
<dbReference type="InterPro" id="IPR050237">
    <property type="entry name" value="ATP-dep_AMP-bd_enzyme"/>
</dbReference>
<accession>A0A6J5GBB6</accession>
<dbReference type="EC" id="6.2.1.3" evidence="3"/>
<reference evidence="3 4" key="1">
    <citation type="submission" date="2020-04" db="EMBL/GenBank/DDBJ databases">
        <authorList>
            <person name="De Canck E."/>
        </authorList>
    </citation>
    <scope>NUCLEOTIDE SEQUENCE [LARGE SCALE GENOMIC DNA]</scope>
    <source>
        <strain evidence="3 4">LMG 28688</strain>
    </source>
</reference>
<dbReference type="InterPro" id="IPR000873">
    <property type="entry name" value="AMP-dep_synth/lig_dom"/>
</dbReference>
<dbReference type="Pfam" id="PF13193">
    <property type="entry name" value="AMP-binding_C"/>
    <property type="match status" value="1"/>
</dbReference>
<proteinExistence type="predicted"/>
<dbReference type="PROSITE" id="PS00455">
    <property type="entry name" value="AMP_BINDING"/>
    <property type="match status" value="1"/>
</dbReference>
<dbReference type="PANTHER" id="PTHR43767">
    <property type="entry name" value="LONG-CHAIN-FATTY-ACID--COA LIGASE"/>
    <property type="match status" value="1"/>
</dbReference>
<dbReference type="GO" id="GO:0004467">
    <property type="term" value="F:long-chain fatty acid-CoA ligase activity"/>
    <property type="evidence" value="ECO:0007669"/>
    <property type="project" value="UniProtKB-EC"/>
</dbReference>
<dbReference type="Pfam" id="PF00501">
    <property type="entry name" value="AMP-binding"/>
    <property type="match status" value="1"/>
</dbReference>
<name>A0A6J5GBB6_9BURK</name>
<dbReference type="AlphaFoldDB" id="A0A6J5GBB6"/>
<dbReference type="Gene3D" id="3.30.300.30">
    <property type="match status" value="1"/>
</dbReference>
<organism evidence="3 4">
    <name type="scientific">Paraburkholderia caffeinitolerans</name>
    <dbReference type="NCBI Taxonomy" id="1723730"/>
    <lineage>
        <taxon>Bacteria</taxon>
        <taxon>Pseudomonadati</taxon>
        <taxon>Pseudomonadota</taxon>
        <taxon>Betaproteobacteria</taxon>
        <taxon>Burkholderiales</taxon>
        <taxon>Burkholderiaceae</taxon>
        <taxon>Paraburkholderia</taxon>
    </lineage>
</organism>
<dbReference type="Proteomes" id="UP000494119">
    <property type="component" value="Unassembled WGS sequence"/>
</dbReference>
<feature type="domain" description="AMP-binding enzyme C-terminal" evidence="2">
    <location>
        <begin position="486"/>
        <end position="562"/>
    </location>
</feature>
<dbReference type="InterPro" id="IPR045851">
    <property type="entry name" value="AMP-bd_C_sf"/>
</dbReference>
<dbReference type="EMBL" id="CADIKL010000021">
    <property type="protein sequence ID" value="CAB3795670.1"/>
    <property type="molecule type" value="Genomic_DNA"/>
</dbReference>
<evidence type="ECO:0000259" key="1">
    <source>
        <dbReference type="Pfam" id="PF00501"/>
    </source>
</evidence>
<evidence type="ECO:0000313" key="3">
    <source>
        <dbReference type="EMBL" id="CAB3795670.1"/>
    </source>
</evidence>
<sequence length="581" mass="63595">MAQGNVPRGNVPGDVVQHPCGPLMADRRFLQPGVPDRFHPPETTLYENLELSARRFPDKVAIHFYGCAVTYRALLEQVERMAGYLQHVCGVARGDRVALLSQNSPQCIAAYFAILRVNAVVVPVNAMLLEDELRHIVTDSGTVAVFVASELLGNILPLVGTTSLRNVIVHAYGDVLPDDDAGFTIPDWVKQRSGNGALPPGVVRWSQTLDHAHTPAPHVGAPDDLCMLPYTSGTTGKPKACMHTHRTIMVSVAGSQLWRRSHAESAFLAVAPMFHLLGLQNGLNCPIYMGGTIVLLPRWDARAAADLIARHRVTFWAAPPPMLVEFFSQPGLEDFDLRSLSVVVGGGAAVPEHIAKLMLERYGLQFVEGYGMTETASFLISNPLHASQPGHLGVPTYGVDARVVDPVTRTLVAEGEMGEIVVHGAQIMLEYWNKPEANEESFFVMDGKRFLRTGDLASIEANGYFRMRDRLKRMVNASGYKVWPAEVEATLYTHPAILEACVIGARDAHRGETVKAVIVLKADAQNVTETALLAWCRANMATYKAPRIVQIVAKLPRSATGKIAWRELQEQEMERAPEAGT</sequence>
<dbReference type="Gene3D" id="3.40.50.12780">
    <property type="entry name" value="N-terminal domain of ligase-like"/>
    <property type="match status" value="1"/>
</dbReference>
<dbReference type="PANTHER" id="PTHR43767:SF1">
    <property type="entry name" value="NONRIBOSOMAL PEPTIDE SYNTHASE PES1 (EUROFUNG)-RELATED"/>
    <property type="match status" value="1"/>
</dbReference>
<dbReference type="NCBIfam" id="NF006181">
    <property type="entry name" value="PRK08314.1"/>
    <property type="match status" value="1"/>
</dbReference>
<dbReference type="InterPro" id="IPR025110">
    <property type="entry name" value="AMP-bd_C"/>
</dbReference>
<evidence type="ECO:0000313" key="4">
    <source>
        <dbReference type="Proteomes" id="UP000494119"/>
    </source>
</evidence>
<dbReference type="InterPro" id="IPR020845">
    <property type="entry name" value="AMP-binding_CS"/>
</dbReference>
<feature type="domain" description="AMP-dependent synthetase/ligase" evidence="1">
    <location>
        <begin position="50"/>
        <end position="432"/>
    </location>
</feature>
<dbReference type="SUPFAM" id="SSF56801">
    <property type="entry name" value="Acetyl-CoA synthetase-like"/>
    <property type="match status" value="1"/>
</dbReference>
<gene>
    <name evidence="3" type="primary">lcfB_6</name>
    <name evidence="3" type="ORF">LMG28688_04156</name>
</gene>